<name>A0A672GZ11_SALFA</name>
<feature type="compositionally biased region" description="Polar residues" evidence="7">
    <location>
        <begin position="475"/>
        <end position="484"/>
    </location>
</feature>
<gene>
    <name evidence="8" type="primary">si:ch211-244c8.4</name>
</gene>
<protein>
    <recommendedName>
        <fullName evidence="10">APC membrane recruitment protein 2</fullName>
    </recommendedName>
</protein>
<dbReference type="AlphaFoldDB" id="A0A672GZ11"/>
<keyword evidence="4" id="KW-0879">Wnt signaling pathway</keyword>
<dbReference type="GO" id="GO:0016055">
    <property type="term" value="P:Wnt signaling pathway"/>
    <property type="evidence" value="ECO:0007669"/>
    <property type="project" value="UniProtKB-KW"/>
</dbReference>
<feature type="compositionally biased region" description="Basic and acidic residues" evidence="7">
    <location>
        <begin position="159"/>
        <end position="169"/>
    </location>
</feature>
<dbReference type="Pfam" id="PF09422">
    <property type="entry name" value="AMER"/>
    <property type="match status" value="1"/>
</dbReference>
<accession>A0A672GZ11</accession>
<feature type="region of interest" description="Disordered" evidence="7">
    <location>
        <begin position="325"/>
        <end position="517"/>
    </location>
</feature>
<dbReference type="Ensembl" id="ENSSFAT00005024867.1">
    <property type="protein sequence ID" value="ENSSFAP00005023901.1"/>
    <property type="gene ID" value="ENSSFAG00005012327.1"/>
</dbReference>
<keyword evidence="3" id="KW-1003">Cell membrane</keyword>
<feature type="compositionally biased region" description="Basic residues" evidence="7">
    <location>
        <begin position="20"/>
        <end position="33"/>
    </location>
</feature>
<reference evidence="8" key="1">
    <citation type="submission" date="2019-06" db="EMBL/GenBank/DDBJ databases">
        <authorList>
            <consortium name="Wellcome Sanger Institute Data Sharing"/>
        </authorList>
    </citation>
    <scope>NUCLEOTIDE SEQUENCE [LARGE SCALE GENOMIC DNA]</scope>
</reference>
<evidence type="ECO:0000256" key="6">
    <source>
        <dbReference type="ARBA" id="ARBA00023136"/>
    </source>
</evidence>
<reference evidence="8" key="2">
    <citation type="submission" date="2025-08" db="UniProtKB">
        <authorList>
            <consortium name="Ensembl"/>
        </authorList>
    </citation>
    <scope>IDENTIFICATION</scope>
</reference>
<evidence type="ECO:0000256" key="7">
    <source>
        <dbReference type="SAM" id="MobiDB-lite"/>
    </source>
</evidence>
<feature type="compositionally biased region" description="Polar residues" evidence="7">
    <location>
        <begin position="215"/>
        <end position="229"/>
    </location>
</feature>
<evidence type="ECO:0000256" key="3">
    <source>
        <dbReference type="ARBA" id="ARBA00022475"/>
    </source>
</evidence>
<feature type="compositionally biased region" description="Basic and acidic residues" evidence="7">
    <location>
        <begin position="418"/>
        <end position="438"/>
    </location>
</feature>
<keyword evidence="9" id="KW-1185">Reference proteome</keyword>
<organism evidence="8 9">
    <name type="scientific">Salarias fasciatus</name>
    <name type="common">Jewelled blenny</name>
    <name type="synonym">Blennius fasciatus</name>
    <dbReference type="NCBI Taxonomy" id="181472"/>
    <lineage>
        <taxon>Eukaryota</taxon>
        <taxon>Metazoa</taxon>
        <taxon>Chordata</taxon>
        <taxon>Craniata</taxon>
        <taxon>Vertebrata</taxon>
        <taxon>Euteleostomi</taxon>
        <taxon>Actinopterygii</taxon>
        <taxon>Neopterygii</taxon>
        <taxon>Teleostei</taxon>
        <taxon>Neoteleostei</taxon>
        <taxon>Acanthomorphata</taxon>
        <taxon>Ovalentaria</taxon>
        <taxon>Blenniimorphae</taxon>
        <taxon>Blenniiformes</taxon>
        <taxon>Blennioidei</taxon>
        <taxon>Blenniidae</taxon>
        <taxon>Salariinae</taxon>
        <taxon>Salarias</taxon>
    </lineage>
</organism>
<evidence type="ECO:0008006" key="10">
    <source>
        <dbReference type="Google" id="ProtNLM"/>
    </source>
</evidence>
<comment type="similarity">
    <text evidence="2">Belongs to the Amer family.</text>
</comment>
<feature type="compositionally biased region" description="Low complexity" evidence="7">
    <location>
        <begin position="100"/>
        <end position="114"/>
    </location>
</feature>
<feature type="compositionally biased region" description="Basic and acidic residues" evidence="7">
    <location>
        <begin position="397"/>
        <end position="410"/>
    </location>
</feature>
<evidence type="ECO:0000256" key="1">
    <source>
        <dbReference type="ARBA" id="ARBA00004202"/>
    </source>
</evidence>
<feature type="compositionally biased region" description="Polar residues" evidence="7">
    <location>
        <begin position="507"/>
        <end position="517"/>
    </location>
</feature>
<dbReference type="GO" id="GO:0005886">
    <property type="term" value="C:plasma membrane"/>
    <property type="evidence" value="ECO:0007669"/>
    <property type="project" value="UniProtKB-SubCell"/>
</dbReference>
<sequence>MDVQMENTEPPPGESQPSGKIRKGFKLFGKRKPGNIFSIRSKGDGNNKSPVIRSRTMDGLSDTPAQDSEQEPDKEKEQEVSQGESEQAEEEPLSDDGVLAAAPARTSISSASSAKSLSFLSLLRGGRRGVGDRRVQTVSQPVGRQRRGLKGLFGSVKFRSKDKDDRKEAPPSPLLMSSRANSVEIIKEDLTLTPKSQPRSLDSPDTETCEPFRSLTAQDSAATSPSKTPVTPGDVSKTTEHVTPLSTPEPPLVPGDTSLSSLLADISSLLTFDSITGGDIMADVEAEWGKASSAASAAVTEVTPTFTSVFSKPTVPPQLTSTFVITSPLSTPAPGPAPPNSTGAHGVQSPPFKTEEQPNETQRNLQGPSKEKKTAQPRPSGLSKIPVVGGSRVGKLPVRDSQHADEEPIRDPPTPVLEEEKPDFNSHDAGSKEKHSAVEAKSPPSKHSPEESPQQPKVSTASGRDSKIPVKHGAQSHTASQIPQSKEPPRTKIPVSKVPVRRAGNKPASTGSSQIRK</sequence>
<evidence type="ECO:0000313" key="8">
    <source>
        <dbReference type="Ensembl" id="ENSSFAP00005023901.1"/>
    </source>
</evidence>
<evidence type="ECO:0000256" key="5">
    <source>
        <dbReference type="ARBA" id="ARBA00023121"/>
    </source>
</evidence>
<dbReference type="OMA" id="ASQNETH"/>
<feature type="compositionally biased region" description="Low complexity" evidence="7">
    <location>
        <begin position="441"/>
        <end position="456"/>
    </location>
</feature>
<evidence type="ECO:0000313" key="9">
    <source>
        <dbReference type="Proteomes" id="UP000472267"/>
    </source>
</evidence>
<reference evidence="8" key="3">
    <citation type="submission" date="2025-09" db="UniProtKB">
        <authorList>
            <consortium name="Ensembl"/>
        </authorList>
    </citation>
    <scope>IDENTIFICATION</scope>
</reference>
<dbReference type="GO" id="GO:0060828">
    <property type="term" value="P:regulation of canonical Wnt signaling pathway"/>
    <property type="evidence" value="ECO:0007669"/>
    <property type="project" value="TreeGrafter"/>
</dbReference>
<evidence type="ECO:0000256" key="2">
    <source>
        <dbReference type="ARBA" id="ARBA00007750"/>
    </source>
</evidence>
<keyword evidence="5" id="KW-0446">Lipid-binding</keyword>
<dbReference type="PANTHER" id="PTHR22237">
    <property type="entry name" value="APC MEMBRANE RECRUITMENT PROTEIN 2-RELATED"/>
    <property type="match status" value="1"/>
</dbReference>
<proteinExistence type="inferred from homology"/>
<dbReference type="Proteomes" id="UP000472267">
    <property type="component" value="Chromosome 10"/>
</dbReference>
<keyword evidence="6" id="KW-0472">Membrane</keyword>
<dbReference type="PANTHER" id="PTHR22237:SF3">
    <property type="entry name" value="APC MEMBRANE RECRUITMENT PROTEIN 2-LIKE"/>
    <property type="match status" value="1"/>
</dbReference>
<comment type="subcellular location">
    <subcellularLocation>
        <location evidence="1">Cell membrane</location>
        <topology evidence="1">Peripheral membrane protein</topology>
    </subcellularLocation>
</comment>
<feature type="region of interest" description="Disordered" evidence="7">
    <location>
        <begin position="126"/>
        <end position="259"/>
    </location>
</feature>
<evidence type="ECO:0000256" key="4">
    <source>
        <dbReference type="ARBA" id="ARBA00022687"/>
    </source>
</evidence>
<dbReference type="GO" id="GO:0008013">
    <property type="term" value="F:beta-catenin binding"/>
    <property type="evidence" value="ECO:0007669"/>
    <property type="project" value="TreeGrafter"/>
</dbReference>
<feature type="region of interest" description="Disordered" evidence="7">
    <location>
        <begin position="1"/>
        <end position="114"/>
    </location>
</feature>
<dbReference type="InterPro" id="IPR019003">
    <property type="entry name" value="AMER"/>
</dbReference>
<dbReference type="InParanoid" id="A0A672GZ11"/>
<dbReference type="GO" id="GO:0005546">
    <property type="term" value="F:phosphatidylinositol-4,5-bisphosphate binding"/>
    <property type="evidence" value="ECO:0007669"/>
    <property type="project" value="TreeGrafter"/>
</dbReference>